<dbReference type="EMBL" id="QKOE01000017">
    <property type="protein sequence ID" value="PZA15086.1"/>
    <property type="molecule type" value="Genomic_DNA"/>
</dbReference>
<feature type="transmembrane region" description="Helical" evidence="5">
    <location>
        <begin position="185"/>
        <end position="205"/>
    </location>
</feature>
<evidence type="ECO:0000313" key="7">
    <source>
        <dbReference type="Proteomes" id="UP000248259"/>
    </source>
</evidence>
<feature type="transmembrane region" description="Helical" evidence="5">
    <location>
        <begin position="398"/>
        <end position="418"/>
    </location>
</feature>
<proteinExistence type="predicted"/>
<dbReference type="CDD" id="cd13128">
    <property type="entry name" value="MATE_Wzx_like"/>
    <property type="match status" value="1"/>
</dbReference>
<sequence length="445" mass="48664">MRLIPVFILRRIADRQGLVQVVDNIGWLFFDKILRLGVGLLVAVWIARYLGPSGFGLINFALALTSVFSAVAGLGLHGIVVRDLIRDPGGARLTLGSAVLLQVISGFLAYVLMLGVSAYLRPDDALFRCVTAIIGGMILFKACEVAAFRFESKLQSKYTVLVQGGVFVLFSGMKVGLILHDAPLIAFAWAMFAETALTGIALLTVMSRIDLRLKTLMASHDRVRSLLMDGWPLAISALAMILNMRIDQVMLGELIGNEAVGVYAASVRVAEAWYFIPLAVIASVFPSVSHARDCNRRLYHVRLKLLHDSVAALALSVALVTMCIARPLMALLYGKEFEAGGEVLAVLAWCGVFASLGFASGRWYVLEDLQRLALLRNLFGVAINVVMNALLIPLHGPLGAAVSTLIALWCATVLFDAFDKRTRDIFLMKLEALLLIGLFRRWFSR</sequence>
<feature type="transmembrane region" description="Helical" evidence="5">
    <location>
        <begin position="310"/>
        <end position="334"/>
    </location>
</feature>
<dbReference type="InterPro" id="IPR052556">
    <property type="entry name" value="PolySynth_Transporter"/>
</dbReference>
<dbReference type="RefSeq" id="WP_110527837.1">
    <property type="nucleotide sequence ID" value="NZ_QKOE01000017.1"/>
</dbReference>
<comment type="subcellular location">
    <subcellularLocation>
        <location evidence="1">Membrane</location>
        <topology evidence="1">Multi-pass membrane protein</topology>
    </subcellularLocation>
</comment>
<dbReference type="InterPro" id="IPR002797">
    <property type="entry name" value="Polysacc_synth"/>
</dbReference>
<keyword evidence="3 5" id="KW-1133">Transmembrane helix</keyword>
<feature type="transmembrane region" description="Helical" evidence="5">
    <location>
        <begin position="226"/>
        <end position="246"/>
    </location>
</feature>
<feature type="transmembrane region" description="Helical" evidence="5">
    <location>
        <begin position="272"/>
        <end position="289"/>
    </location>
</feature>
<dbReference type="Pfam" id="PF01943">
    <property type="entry name" value="Polysacc_synt"/>
    <property type="match status" value="1"/>
</dbReference>
<dbReference type="Proteomes" id="UP000248259">
    <property type="component" value="Unassembled WGS sequence"/>
</dbReference>
<accession>A0A323UV12</accession>
<reference evidence="6 7" key="1">
    <citation type="submission" date="2018-06" db="EMBL/GenBank/DDBJ databases">
        <title>Azoarcus communis strain SWub3 genome.</title>
        <authorList>
            <person name="Zorraquino Salvo V."/>
            <person name="Toubiana D."/>
            <person name="Blumwald E."/>
        </authorList>
    </citation>
    <scope>NUCLEOTIDE SEQUENCE [LARGE SCALE GENOMIC DNA]</scope>
    <source>
        <strain evidence="6 7">SWub3</strain>
    </source>
</reference>
<feature type="transmembrane region" description="Helical" evidence="5">
    <location>
        <begin position="57"/>
        <end position="81"/>
    </location>
</feature>
<evidence type="ECO:0000256" key="3">
    <source>
        <dbReference type="ARBA" id="ARBA00022989"/>
    </source>
</evidence>
<feature type="transmembrane region" description="Helical" evidence="5">
    <location>
        <begin position="33"/>
        <end position="51"/>
    </location>
</feature>
<feature type="transmembrane region" description="Helical" evidence="5">
    <location>
        <begin position="346"/>
        <end position="366"/>
    </location>
</feature>
<evidence type="ECO:0000256" key="1">
    <source>
        <dbReference type="ARBA" id="ARBA00004141"/>
    </source>
</evidence>
<keyword evidence="2 5" id="KW-0812">Transmembrane</keyword>
<dbReference type="AlphaFoldDB" id="A0A323UV12"/>
<keyword evidence="4 5" id="KW-0472">Membrane</keyword>
<evidence type="ECO:0000313" key="6">
    <source>
        <dbReference type="EMBL" id="PZA15086.1"/>
    </source>
</evidence>
<gene>
    <name evidence="6" type="ORF">DNK49_18130</name>
</gene>
<dbReference type="PANTHER" id="PTHR43424:SF1">
    <property type="entry name" value="LOCUS PUTATIVE PROTEIN 1-RELATED"/>
    <property type="match status" value="1"/>
</dbReference>
<keyword evidence="7" id="KW-1185">Reference proteome</keyword>
<dbReference type="GO" id="GO:0016020">
    <property type="term" value="C:membrane"/>
    <property type="evidence" value="ECO:0007669"/>
    <property type="project" value="UniProtKB-SubCell"/>
</dbReference>
<protein>
    <submittedName>
        <fullName evidence="6">Flippase</fullName>
    </submittedName>
</protein>
<organism evidence="6 7">
    <name type="scientific">Parazoarcus communis SWub3 = DSM 12120</name>
    <dbReference type="NCBI Taxonomy" id="1121029"/>
    <lineage>
        <taxon>Bacteria</taxon>
        <taxon>Pseudomonadati</taxon>
        <taxon>Pseudomonadota</taxon>
        <taxon>Betaproteobacteria</taxon>
        <taxon>Rhodocyclales</taxon>
        <taxon>Zoogloeaceae</taxon>
        <taxon>Parazoarcus</taxon>
    </lineage>
</organism>
<feature type="transmembrane region" description="Helical" evidence="5">
    <location>
        <begin position="125"/>
        <end position="148"/>
    </location>
</feature>
<dbReference type="PANTHER" id="PTHR43424">
    <property type="entry name" value="LOCUS PUTATIVE PROTEIN 1-RELATED"/>
    <property type="match status" value="1"/>
</dbReference>
<evidence type="ECO:0000256" key="2">
    <source>
        <dbReference type="ARBA" id="ARBA00022692"/>
    </source>
</evidence>
<feature type="transmembrane region" description="Helical" evidence="5">
    <location>
        <begin position="373"/>
        <end position="392"/>
    </location>
</feature>
<dbReference type="OrthoDB" id="88014at2"/>
<comment type="caution">
    <text evidence="6">The sequence shown here is derived from an EMBL/GenBank/DDBJ whole genome shotgun (WGS) entry which is preliminary data.</text>
</comment>
<evidence type="ECO:0000256" key="4">
    <source>
        <dbReference type="ARBA" id="ARBA00023136"/>
    </source>
</evidence>
<feature type="transmembrane region" description="Helical" evidence="5">
    <location>
        <begin position="93"/>
        <end position="119"/>
    </location>
</feature>
<name>A0A323UV12_9RHOO</name>
<feature type="transmembrane region" description="Helical" evidence="5">
    <location>
        <begin position="160"/>
        <end position="179"/>
    </location>
</feature>
<evidence type="ECO:0000256" key="5">
    <source>
        <dbReference type="SAM" id="Phobius"/>
    </source>
</evidence>